<dbReference type="InterPro" id="IPR050097">
    <property type="entry name" value="Ferredoxin-NADP_redctase_2"/>
</dbReference>
<evidence type="ECO:0000256" key="10">
    <source>
        <dbReference type="RuleBase" id="RU003880"/>
    </source>
</evidence>
<gene>
    <name evidence="13" type="primary">trxB</name>
    <name evidence="13" type="ORF">IAB63_00770</name>
</gene>
<feature type="domain" description="FAD/NAD(P)-binding" evidence="12">
    <location>
        <begin position="2"/>
        <end position="288"/>
    </location>
</feature>
<accession>A0A9D1HEJ6</accession>
<dbReference type="PANTHER" id="PTHR48105">
    <property type="entry name" value="THIOREDOXIN REDUCTASE 1-RELATED-RELATED"/>
    <property type="match status" value="1"/>
</dbReference>
<reference evidence="13" key="1">
    <citation type="submission" date="2020-10" db="EMBL/GenBank/DDBJ databases">
        <authorList>
            <person name="Gilroy R."/>
        </authorList>
    </citation>
    <scope>NUCLEOTIDE SEQUENCE</scope>
    <source>
        <strain evidence="13">CHK187-14744</strain>
    </source>
</reference>
<evidence type="ECO:0000256" key="11">
    <source>
        <dbReference type="RuleBase" id="RU003881"/>
    </source>
</evidence>
<dbReference type="AlphaFoldDB" id="A0A9D1HEJ6"/>
<evidence type="ECO:0000313" key="13">
    <source>
        <dbReference type="EMBL" id="HIU01769.1"/>
    </source>
</evidence>
<protein>
    <recommendedName>
        <fullName evidence="3 10">Thioredoxin reductase</fullName>
        <ecNumber evidence="10">1.8.1.9</ecNumber>
    </recommendedName>
</protein>
<keyword evidence="8 10" id="KW-0676">Redox-active center</keyword>
<comment type="subunit">
    <text evidence="2 10">Homodimer.</text>
</comment>
<evidence type="ECO:0000256" key="9">
    <source>
        <dbReference type="ARBA" id="ARBA00048132"/>
    </source>
</evidence>
<dbReference type="InterPro" id="IPR036188">
    <property type="entry name" value="FAD/NAD-bd_sf"/>
</dbReference>
<dbReference type="EMBL" id="DVLT01000004">
    <property type="protein sequence ID" value="HIU01769.1"/>
    <property type="molecule type" value="Genomic_DNA"/>
</dbReference>
<evidence type="ECO:0000256" key="2">
    <source>
        <dbReference type="ARBA" id="ARBA00011738"/>
    </source>
</evidence>
<evidence type="ECO:0000256" key="8">
    <source>
        <dbReference type="ARBA" id="ARBA00023284"/>
    </source>
</evidence>
<comment type="similarity">
    <text evidence="1 10">Belongs to the class-II pyridine nucleotide-disulfide oxidoreductase family.</text>
</comment>
<keyword evidence="11" id="KW-0521">NADP</keyword>
<evidence type="ECO:0000259" key="12">
    <source>
        <dbReference type="Pfam" id="PF07992"/>
    </source>
</evidence>
<reference evidence="13" key="2">
    <citation type="journal article" date="2021" name="PeerJ">
        <title>Extensive microbial diversity within the chicken gut microbiome revealed by metagenomics and culture.</title>
        <authorList>
            <person name="Gilroy R."/>
            <person name="Ravi A."/>
            <person name="Getino M."/>
            <person name="Pursley I."/>
            <person name="Horton D.L."/>
            <person name="Alikhan N.F."/>
            <person name="Baker D."/>
            <person name="Gharbi K."/>
            <person name="Hall N."/>
            <person name="Watson M."/>
            <person name="Adriaenssens E.M."/>
            <person name="Foster-Nyarko E."/>
            <person name="Jarju S."/>
            <person name="Secka A."/>
            <person name="Antonio M."/>
            <person name="Oren A."/>
            <person name="Chaudhuri R.R."/>
            <person name="La Ragione R."/>
            <person name="Hildebrand F."/>
            <person name="Pallen M.J."/>
        </authorList>
    </citation>
    <scope>NUCLEOTIDE SEQUENCE</scope>
    <source>
        <strain evidence="13">CHK187-14744</strain>
    </source>
</reference>
<evidence type="ECO:0000256" key="3">
    <source>
        <dbReference type="ARBA" id="ARBA00018719"/>
    </source>
</evidence>
<dbReference type="InterPro" id="IPR008255">
    <property type="entry name" value="Pyr_nucl-diS_OxRdtase_2_AS"/>
</dbReference>
<dbReference type="GO" id="GO:0004791">
    <property type="term" value="F:thioredoxin-disulfide reductase (NADPH) activity"/>
    <property type="evidence" value="ECO:0007669"/>
    <property type="project" value="UniProtKB-UniRule"/>
</dbReference>
<keyword evidence="5 10" id="KW-0274">FAD</keyword>
<dbReference type="Pfam" id="PF07992">
    <property type="entry name" value="Pyr_redox_2"/>
    <property type="match status" value="1"/>
</dbReference>
<dbReference type="PRINTS" id="PR00368">
    <property type="entry name" value="FADPNR"/>
</dbReference>
<dbReference type="GO" id="GO:0019430">
    <property type="term" value="P:removal of superoxide radicals"/>
    <property type="evidence" value="ECO:0007669"/>
    <property type="project" value="UniProtKB-UniRule"/>
</dbReference>
<comment type="cofactor">
    <cofactor evidence="11">
        <name>FAD</name>
        <dbReference type="ChEBI" id="CHEBI:57692"/>
    </cofactor>
    <text evidence="11">Binds 1 FAD per subunit.</text>
</comment>
<dbReference type="SUPFAM" id="SSF51905">
    <property type="entry name" value="FAD/NAD(P)-binding domain"/>
    <property type="match status" value="1"/>
</dbReference>
<evidence type="ECO:0000256" key="7">
    <source>
        <dbReference type="ARBA" id="ARBA00023157"/>
    </source>
</evidence>
<dbReference type="PROSITE" id="PS00573">
    <property type="entry name" value="PYRIDINE_REDOX_2"/>
    <property type="match status" value="1"/>
</dbReference>
<proteinExistence type="inferred from homology"/>
<comment type="catalytic activity">
    <reaction evidence="9 10">
        <text>[thioredoxin]-dithiol + NADP(+) = [thioredoxin]-disulfide + NADPH + H(+)</text>
        <dbReference type="Rhea" id="RHEA:20345"/>
        <dbReference type="Rhea" id="RHEA-COMP:10698"/>
        <dbReference type="Rhea" id="RHEA-COMP:10700"/>
        <dbReference type="ChEBI" id="CHEBI:15378"/>
        <dbReference type="ChEBI" id="CHEBI:29950"/>
        <dbReference type="ChEBI" id="CHEBI:50058"/>
        <dbReference type="ChEBI" id="CHEBI:57783"/>
        <dbReference type="ChEBI" id="CHEBI:58349"/>
        <dbReference type="EC" id="1.8.1.9"/>
    </reaction>
</comment>
<dbReference type="GO" id="GO:0005737">
    <property type="term" value="C:cytoplasm"/>
    <property type="evidence" value="ECO:0007669"/>
    <property type="project" value="InterPro"/>
</dbReference>
<evidence type="ECO:0000256" key="1">
    <source>
        <dbReference type="ARBA" id="ARBA00009333"/>
    </source>
</evidence>
<keyword evidence="4 10" id="KW-0285">Flavoprotein</keyword>
<dbReference type="NCBIfam" id="TIGR01292">
    <property type="entry name" value="TRX_reduct"/>
    <property type="match status" value="1"/>
</dbReference>
<comment type="caution">
    <text evidence="13">The sequence shown here is derived from an EMBL/GenBank/DDBJ whole genome shotgun (WGS) entry which is preliminary data.</text>
</comment>
<dbReference type="Gene3D" id="3.50.50.60">
    <property type="entry name" value="FAD/NAD(P)-binding domain"/>
    <property type="match status" value="2"/>
</dbReference>
<dbReference type="PRINTS" id="PR00469">
    <property type="entry name" value="PNDRDTASEII"/>
</dbReference>
<dbReference type="InterPro" id="IPR023753">
    <property type="entry name" value="FAD/NAD-binding_dom"/>
</dbReference>
<evidence type="ECO:0000256" key="4">
    <source>
        <dbReference type="ARBA" id="ARBA00022630"/>
    </source>
</evidence>
<dbReference type="Proteomes" id="UP000824164">
    <property type="component" value="Unassembled WGS sequence"/>
</dbReference>
<organism evidence="13 14">
    <name type="scientific">Candidatus Onthocola gallistercoris</name>
    <dbReference type="NCBI Taxonomy" id="2840876"/>
    <lineage>
        <taxon>Bacteria</taxon>
        <taxon>Bacillati</taxon>
        <taxon>Bacillota</taxon>
        <taxon>Bacilli</taxon>
        <taxon>Candidatus Onthocola</taxon>
    </lineage>
</organism>
<name>A0A9D1HEJ6_9FIRM</name>
<evidence type="ECO:0000313" key="14">
    <source>
        <dbReference type="Proteomes" id="UP000824164"/>
    </source>
</evidence>
<evidence type="ECO:0000256" key="5">
    <source>
        <dbReference type="ARBA" id="ARBA00022827"/>
    </source>
</evidence>
<dbReference type="InterPro" id="IPR005982">
    <property type="entry name" value="Thioredox_Rdtase"/>
</dbReference>
<evidence type="ECO:0000256" key="6">
    <source>
        <dbReference type="ARBA" id="ARBA00023002"/>
    </source>
</evidence>
<keyword evidence="6 10" id="KW-0560">Oxidoreductase</keyword>
<keyword evidence="7" id="KW-1015">Disulfide bond</keyword>
<dbReference type="EC" id="1.8.1.9" evidence="10"/>
<sequence length="305" mass="32345">MYDIVIVGAGTAGLSAAIYGVRAGKSVLVLEAMTYGGQIVSSAEVENYPGIARISGFEFATGLYEQAKSLGAQVDFSDVLSVEKDGETFKVTTESGTVECGAVILATGAKNRPLGVEREERMVGAGLSYCATCDGAFFRDRVTAVVGGGNTALEDAEFLSSYCKKVYVIHRRDTFRGEDWMVRSLQAKENVSFILDSVVEELLGENGLTGIRIRNKKTGQTSELAVDGLFVAIGQMPDNRRFASLVSLDEGGYIRAGEDCKTSCEGIFAAGDCRTKTVRQLATAAADGAVAALAACQYINEKAGR</sequence>